<evidence type="ECO:0000313" key="5">
    <source>
        <dbReference type="Proteomes" id="UP000245647"/>
    </source>
</evidence>
<evidence type="ECO:0000256" key="1">
    <source>
        <dbReference type="ARBA" id="ARBA00022737"/>
    </source>
</evidence>
<keyword evidence="2 3" id="KW-0040">ANK repeat</keyword>
<feature type="repeat" description="ANK" evidence="3">
    <location>
        <begin position="263"/>
        <end position="295"/>
    </location>
</feature>
<dbReference type="PROSITE" id="PS50088">
    <property type="entry name" value="ANK_REPEAT"/>
    <property type="match status" value="4"/>
</dbReference>
<dbReference type="PANTHER" id="PTHR24126:SF14">
    <property type="entry name" value="ANK_REP_REGION DOMAIN-CONTAINING PROTEIN"/>
    <property type="match status" value="1"/>
</dbReference>
<accession>A0A2U2PJF7</accession>
<dbReference type="SUPFAM" id="SSF48403">
    <property type="entry name" value="Ankyrin repeat"/>
    <property type="match status" value="2"/>
</dbReference>
<dbReference type="PROSITE" id="PS50297">
    <property type="entry name" value="ANK_REP_REGION"/>
    <property type="match status" value="2"/>
</dbReference>
<dbReference type="Pfam" id="PF12796">
    <property type="entry name" value="Ank_2"/>
    <property type="match status" value="2"/>
</dbReference>
<dbReference type="PANTHER" id="PTHR24126">
    <property type="entry name" value="ANKYRIN REPEAT, PH AND SEC7 DOMAIN CONTAINING PROTEIN SECG-RELATED"/>
    <property type="match status" value="1"/>
</dbReference>
<organism evidence="4 5">
    <name type="scientific">Pararcticibacter amylolyticus</name>
    <dbReference type="NCBI Taxonomy" id="2173175"/>
    <lineage>
        <taxon>Bacteria</taxon>
        <taxon>Pseudomonadati</taxon>
        <taxon>Bacteroidota</taxon>
        <taxon>Sphingobacteriia</taxon>
        <taxon>Sphingobacteriales</taxon>
        <taxon>Sphingobacteriaceae</taxon>
        <taxon>Pararcticibacter</taxon>
    </lineage>
</organism>
<protein>
    <submittedName>
        <fullName evidence="4">Uncharacterized protein</fullName>
    </submittedName>
</protein>
<feature type="repeat" description="ANK" evidence="3">
    <location>
        <begin position="229"/>
        <end position="261"/>
    </location>
</feature>
<keyword evidence="5" id="KW-1185">Reference proteome</keyword>
<evidence type="ECO:0000256" key="2">
    <source>
        <dbReference type="ARBA" id="ARBA00023043"/>
    </source>
</evidence>
<keyword evidence="1" id="KW-0677">Repeat</keyword>
<dbReference type="OrthoDB" id="5657095at2"/>
<reference evidence="4 5" key="1">
    <citation type="submission" date="2018-04" db="EMBL/GenBank/DDBJ databases">
        <title>Pedobacter chongqingensis sp. nov., isolated from a rottenly hemp rope.</title>
        <authorList>
            <person name="Cai Y."/>
        </authorList>
    </citation>
    <scope>NUCLEOTIDE SEQUENCE [LARGE SCALE GENOMIC DNA]</scope>
    <source>
        <strain evidence="4 5">FJ4-8</strain>
    </source>
</reference>
<feature type="repeat" description="ANK" evidence="3">
    <location>
        <begin position="382"/>
        <end position="417"/>
    </location>
</feature>
<dbReference type="RefSeq" id="WP_109415021.1">
    <property type="nucleotide sequence ID" value="NZ_QEAS01000004.1"/>
</dbReference>
<name>A0A2U2PJF7_9SPHI</name>
<dbReference type="Gene3D" id="1.25.40.20">
    <property type="entry name" value="Ankyrin repeat-containing domain"/>
    <property type="match status" value="5"/>
</dbReference>
<dbReference type="AlphaFoldDB" id="A0A2U2PJF7"/>
<dbReference type="InterPro" id="IPR002110">
    <property type="entry name" value="Ankyrin_rpt"/>
</dbReference>
<sequence length="481" mass="52228">MNNDFNRIRDAYQRNMFAHGSNEADIDALYKDLSDVNIVNENDESLFHLAARFTDTAGIQFLKDAGLKPGTDKYGNTPLHALTTTRFDISNPDQNAKAKKIYDTAKLLLDLGVNPKKKNDSGKLAYIESGLLYMYPFLEAMGDAGVKMDATAEEGKNLLHLICDKLVHRKSLPGAIEAATKTVRVLLEKSGIDPEDKDIFNTTPLTYAQRSGVKEIAALISGDENDTITGGMNIHEAVLNRDTAAVESLIKTGADLNELSDHYHRTPLMLACEYPSAPMVRLLANGGANVNFRAGSGETAVFYLLTKAVSNFGRGMSRDLKDIRLMLQILIEHGLDLNAPANNNSDTALNLVCQAGYLADLNTALAEELIEAGCDIDMPNTQGKTPLMSFSERGNENQYNIAELLTDHNADASRADGNGNTALMYAAANPDKMSAKRIASLILEKDPSTAGRVNNAGQTAMDLAVRNDNEAVVKLLLEAMV</sequence>
<dbReference type="EMBL" id="QEAS01000004">
    <property type="protein sequence ID" value="PWG81537.1"/>
    <property type="molecule type" value="Genomic_DNA"/>
</dbReference>
<dbReference type="InterPro" id="IPR036770">
    <property type="entry name" value="Ankyrin_rpt-contain_sf"/>
</dbReference>
<dbReference type="Proteomes" id="UP000245647">
    <property type="component" value="Unassembled WGS sequence"/>
</dbReference>
<evidence type="ECO:0000256" key="3">
    <source>
        <dbReference type="PROSITE-ProRule" id="PRU00023"/>
    </source>
</evidence>
<feature type="repeat" description="ANK" evidence="3">
    <location>
        <begin position="456"/>
        <end position="481"/>
    </location>
</feature>
<evidence type="ECO:0000313" key="4">
    <source>
        <dbReference type="EMBL" id="PWG81537.1"/>
    </source>
</evidence>
<proteinExistence type="predicted"/>
<gene>
    <name evidence="4" type="ORF">DDR33_06820</name>
</gene>
<comment type="caution">
    <text evidence="4">The sequence shown here is derived from an EMBL/GenBank/DDBJ whole genome shotgun (WGS) entry which is preliminary data.</text>
</comment>
<dbReference type="SMART" id="SM00248">
    <property type="entry name" value="ANK"/>
    <property type="match status" value="9"/>
</dbReference>